<accession>A0A366HN58</accession>
<dbReference type="NCBIfam" id="TIGR02599">
    <property type="entry name" value="Verru_Chthon cassette protein C"/>
    <property type="match status" value="1"/>
</dbReference>
<name>A0A366HN58_9BACT</name>
<dbReference type="Pfam" id="PF07963">
    <property type="entry name" value="N_methyl"/>
    <property type="match status" value="1"/>
</dbReference>
<comment type="caution">
    <text evidence="2">The sequence shown here is derived from an EMBL/GenBank/DDBJ whole genome shotgun (WGS) entry which is preliminary data.</text>
</comment>
<reference evidence="2 3" key="1">
    <citation type="submission" date="2018-06" db="EMBL/GenBank/DDBJ databases">
        <title>Genomic Encyclopedia of Type Strains, Phase IV (KMG-IV): sequencing the most valuable type-strain genomes for metagenomic binning, comparative biology and taxonomic classification.</title>
        <authorList>
            <person name="Goeker M."/>
        </authorList>
    </citation>
    <scope>NUCLEOTIDE SEQUENCE [LARGE SCALE GENOMIC DNA]</scope>
    <source>
        <strain evidence="2 3">DSM 25532</strain>
    </source>
</reference>
<gene>
    <name evidence="2" type="ORF">DES53_105275</name>
</gene>
<evidence type="ECO:0000313" key="3">
    <source>
        <dbReference type="Proteomes" id="UP000253426"/>
    </source>
</evidence>
<keyword evidence="3" id="KW-1185">Reference proteome</keyword>
<dbReference type="RefSeq" id="WP_113959338.1">
    <property type="nucleotide sequence ID" value="NZ_QNRR01000005.1"/>
</dbReference>
<dbReference type="InterPro" id="IPR012902">
    <property type="entry name" value="N_methyl_site"/>
</dbReference>
<dbReference type="AlphaFoldDB" id="A0A366HN58"/>
<organism evidence="2 3">
    <name type="scientific">Roseimicrobium gellanilyticum</name>
    <dbReference type="NCBI Taxonomy" id="748857"/>
    <lineage>
        <taxon>Bacteria</taxon>
        <taxon>Pseudomonadati</taxon>
        <taxon>Verrucomicrobiota</taxon>
        <taxon>Verrucomicrobiia</taxon>
        <taxon>Verrucomicrobiales</taxon>
        <taxon>Verrucomicrobiaceae</taxon>
        <taxon>Roseimicrobium</taxon>
    </lineage>
</organism>
<keyword evidence="1" id="KW-0472">Membrane</keyword>
<protein>
    <submittedName>
        <fullName evidence="2">Uncharacterized protein (TIGR02599 family)</fullName>
    </submittedName>
</protein>
<sequence>MDSSSKQRRNRYGFTIVELLVAISILALMVTLLADVLVRTQDTVSKANTQVTEFQEARAALDSMSYSLSQASLDAYWAFKRDANGNATSYERSSDHHFILAASKDLVGTKGEEHGQAVFFQAPLGHAGSLGGAAGNGGATSQYERLHDLMNCWGYYVKYDSDLAERPNFMQQNTNVNPERKRFRLMQYAQPAEKSILYSTTLKINTQKARADAIKWFQDDLTEHSRPVAENVLAVVLVPFSANVTVTNAGSGYSDTKIEPDSKYGYDSRDLQWNGVNTISRSRQHQLPPMVGITLIVADEKEYDRFVNLNGGDADAAAEKVRGVLKGKFTDFAKNADDLKAVEAGLGGLKLHYKLLTTTVSLRASKWITELQ</sequence>
<dbReference type="EMBL" id="QNRR01000005">
    <property type="protein sequence ID" value="RBP43876.1"/>
    <property type="molecule type" value="Genomic_DNA"/>
</dbReference>
<dbReference type="InterPro" id="IPR019839">
    <property type="entry name" value="Verru/Chthon_C"/>
</dbReference>
<dbReference type="Proteomes" id="UP000253426">
    <property type="component" value="Unassembled WGS sequence"/>
</dbReference>
<evidence type="ECO:0000256" key="1">
    <source>
        <dbReference type="SAM" id="Phobius"/>
    </source>
</evidence>
<keyword evidence="1" id="KW-0812">Transmembrane</keyword>
<feature type="transmembrane region" description="Helical" evidence="1">
    <location>
        <begin position="12"/>
        <end position="34"/>
    </location>
</feature>
<keyword evidence="1" id="KW-1133">Transmembrane helix</keyword>
<proteinExistence type="predicted"/>
<dbReference type="OrthoDB" id="180597at2"/>
<dbReference type="NCBIfam" id="TIGR02532">
    <property type="entry name" value="IV_pilin_GFxxxE"/>
    <property type="match status" value="1"/>
</dbReference>
<evidence type="ECO:0000313" key="2">
    <source>
        <dbReference type="EMBL" id="RBP43876.1"/>
    </source>
</evidence>